<dbReference type="OMA" id="LVAPGMM"/>
<proteinExistence type="inferred from homology"/>
<accession>D7FNT1</accession>
<dbReference type="PANTHER" id="PTHR43899:SF13">
    <property type="entry name" value="RH59310P"/>
    <property type="match status" value="1"/>
</dbReference>
<keyword evidence="3" id="KW-0560">Oxidoreductase</keyword>
<dbReference type="Gene3D" id="3.40.50.720">
    <property type="entry name" value="NAD(P)-binding Rossmann-like Domain"/>
    <property type="match status" value="1"/>
</dbReference>
<dbReference type="EMBL" id="FN648292">
    <property type="protein sequence ID" value="CBJ30207.1"/>
    <property type="molecule type" value="Genomic_DNA"/>
</dbReference>
<dbReference type="Pfam" id="PF00106">
    <property type="entry name" value="adh_short"/>
    <property type="match status" value="1"/>
</dbReference>
<dbReference type="PRINTS" id="PR00081">
    <property type="entry name" value="GDHRDH"/>
</dbReference>
<dbReference type="eggNOG" id="ENOG502QRPU">
    <property type="taxonomic scope" value="Eukaryota"/>
</dbReference>
<dbReference type="InParanoid" id="D7FNT1"/>
<evidence type="ECO:0000256" key="2">
    <source>
        <dbReference type="ARBA" id="ARBA00022857"/>
    </source>
</evidence>
<dbReference type="InterPro" id="IPR036291">
    <property type="entry name" value="NAD(P)-bd_dom_sf"/>
</dbReference>
<dbReference type="FunFam" id="3.40.50.720:FF:000137">
    <property type="entry name" value="Hydroxysteroid (17-beta) dehydrogenase 3"/>
    <property type="match status" value="1"/>
</dbReference>
<evidence type="ECO:0000256" key="4">
    <source>
        <dbReference type="RuleBase" id="RU000363"/>
    </source>
</evidence>
<dbReference type="PIRSF" id="PIRSF000126">
    <property type="entry name" value="11-beta-HSD1"/>
    <property type="match status" value="1"/>
</dbReference>
<dbReference type="InterPro" id="IPR051019">
    <property type="entry name" value="VLCFA-Steroid_DH"/>
</dbReference>
<organism evidence="5 6">
    <name type="scientific">Ectocarpus siliculosus</name>
    <name type="common">Brown alga</name>
    <name type="synonym">Conferva siliculosa</name>
    <dbReference type="NCBI Taxonomy" id="2880"/>
    <lineage>
        <taxon>Eukaryota</taxon>
        <taxon>Sar</taxon>
        <taxon>Stramenopiles</taxon>
        <taxon>Ochrophyta</taxon>
        <taxon>PX clade</taxon>
        <taxon>Phaeophyceae</taxon>
        <taxon>Ectocarpales</taxon>
        <taxon>Ectocarpaceae</taxon>
        <taxon>Ectocarpus</taxon>
    </lineage>
</organism>
<dbReference type="FunCoup" id="D7FNT1">
    <property type="interactions" value="81"/>
</dbReference>
<evidence type="ECO:0000313" key="5">
    <source>
        <dbReference type="EMBL" id="CBJ30207.1"/>
    </source>
</evidence>
<dbReference type="EMBL" id="FN649751">
    <property type="protein sequence ID" value="CBJ30207.1"/>
    <property type="molecule type" value="Genomic_DNA"/>
</dbReference>
<dbReference type="OrthoDB" id="1393670at2759"/>
<sequence>MPLPLPPTRCLLCSRSLWLVGRFAGMACVKEIAQCAATMSIPCFKEMAEGIDPSVVNVLALVGGLVLVRSALSVLASVFTTFLRPGKDLKKYGAWAVVTGATDGIGKAMAFQMAKKGMNVLLISRTEAKLVDAETEIKAACPSVEVAHLAIDYSNFDATLQAKVAAAIADKDVGILVNNVGVSYPFPKYFDELTDDEMKSLLEMNVNSTVWMTRLALPGMVARKRGAIVNFGSAAALNPSALLAGYSGAKGFILKMTESMHVEMAAKGIHVQCQVPLLVATKLAKIRRASLTAPSPATYAKAGVGAIGYGAVVSPYWAHKLQLFALSVIPWSEAVVFNMHKGLRARALKKLASKKD</sequence>
<dbReference type="AlphaFoldDB" id="D7FNT1"/>
<gene>
    <name evidence="5" type="ORF">Esi_0180_0009</name>
</gene>
<dbReference type="STRING" id="2880.D7FNT1"/>
<dbReference type="PRINTS" id="PR00080">
    <property type="entry name" value="SDRFAMILY"/>
</dbReference>
<evidence type="ECO:0000313" key="6">
    <source>
        <dbReference type="Proteomes" id="UP000002630"/>
    </source>
</evidence>
<protein>
    <submittedName>
        <fullName evidence="5">3-ketoacyl-CoA reductase</fullName>
    </submittedName>
</protein>
<name>D7FNT1_ECTSI</name>
<dbReference type="CDD" id="cd05356">
    <property type="entry name" value="17beta-HSD1_like_SDR_c"/>
    <property type="match status" value="1"/>
</dbReference>
<dbReference type="GO" id="GO:0016491">
    <property type="term" value="F:oxidoreductase activity"/>
    <property type="evidence" value="ECO:0007669"/>
    <property type="project" value="UniProtKB-KW"/>
</dbReference>
<keyword evidence="6" id="KW-1185">Reference proteome</keyword>
<reference evidence="5 6" key="1">
    <citation type="journal article" date="2010" name="Nature">
        <title>The Ectocarpus genome and the independent evolution of multicellularity in brown algae.</title>
        <authorList>
            <person name="Cock J.M."/>
            <person name="Sterck L."/>
            <person name="Rouze P."/>
            <person name="Scornet D."/>
            <person name="Allen A.E."/>
            <person name="Amoutzias G."/>
            <person name="Anthouard V."/>
            <person name="Artiguenave F."/>
            <person name="Aury J.M."/>
            <person name="Badger J.H."/>
            <person name="Beszteri B."/>
            <person name="Billiau K."/>
            <person name="Bonnet E."/>
            <person name="Bothwell J.H."/>
            <person name="Bowler C."/>
            <person name="Boyen C."/>
            <person name="Brownlee C."/>
            <person name="Carrano C.J."/>
            <person name="Charrier B."/>
            <person name="Cho G.Y."/>
            <person name="Coelho S.M."/>
            <person name="Collen J."/>
            <person name="Corre E."/>
            <person name="Da Silva C."/>
            <person name="Delage L."/>
            <person name="Delaroque N."/>
            <person name="Dittami S.M."/>
            <person name="Doulbeau S."/>
            <person name="Elias M."/>
            <person name="Farnham G."/>
            <person name="Gachon C.M."/>
            <person name="Gschloessl B."/>
            <person name="Heesch S."/>
            <person name="Jabbari K."/>
            <person name="Jubin C."/>
            <person name="Kawai H."/>
            <person name="Kimura K."/>
            <person name="Kloareg B."/>
            <person name="Kupper F.C."/>
            <person name="Lang D."/>
            <person name="Le Bail A."/>
            <person name="Leblanc C."/>
            <person name="Lerouge P."/>
            <person name="Lohr M."/>
            <person name="Lopez P.J."/>
            <person name="Martens C."/>
            <person name="Maumus F."/>
            <person name="Michel G."/>
            <person name="Miranda-Saavedra D."/>
            <person name="Morales J."/>
            <person name="Moreau H."/>
            <person name="Motomura T."/>
            <person name="Nagasato C."/>
            <person name="Napoli C.A."/>
            <person name="Nelson D.R."/>
            <person name="Nyvall-Collen P."/>
            <person name="Peters A.F."/>
            <person name="Pommier C."/>
            <person name="Potin P."/>
            <person name="Poulain J."/>
            <person name="Quesneville H."/>
            <person name="Read B."/>
            <person name="Rensing S.A."/>
            <person name="Ritter A."/>
            <person name="Rousvoal S."/>
            <person name="Samanta M."/>
            <person name="Samson G."/>
            <person name="Schroeder D.C."/>
            <person name="Segurens B."/>
            <person name="Strittmatter M."/>
            <person name="Tonon T."/>
            <person name="Tregear J.W."/>
            <person name="Valentin K."/>
            <person name="von Dassow P."/>
            <person name="Yamagishi T."/>
            <person name="Van de Peer Y."/>
            <person name="Wincker P."/>
        </authorList>
    </citation>
    <scope>NUCLEOTIDE SEQUENCE [LARGE SCALE GENOMIC DNA]</scope>
    <source>
        <strain evidence="6">Ec32 / CCAP1310/4</strain>
    </source>
</reference>
<comment type="similarity">
    <text evidence="1 4">Belongs to the short-chain dehydrogenases/reductases (SDR) family.</text>
</comment>
<dbReference type="SUPFAM" id="SSF51735">
    <property type="entry name" value="NAD(P)-binding Rossmann-fold domains"/>
    <property type="match status" value="1"/>
</dbReference>
<dbReference type="InterPro" id="IPR002347">
    <property type="entry name" value="SDR_fam"/>
</dbReference>
<evidence type="ECO:0000256" key="1">
    <source>
        <dbReference type="ARBA" id="ARBA00006484"/>
    </source>
</evidence>
<dbReference type="Proteomes" id="UP000002630">
    <property type="component" value="Linkage Group LG26"/>
</dbReference>
<keyword evidence="2" id="KW-0521">NADP</keyword>
<dbReference type="PANTHER" id="PTHR43899">
    <property type="entry name" value="RH59310P"/>
    <property type="match status" value="1"/>
</dbReference>
<evidence type="ECO:0000256" key="3">
    <source>
        <dbReference type="ARBA" id="ARBA00023002"/>
    </source>
</evidence>